<dbReference type="EMBL" id="AAQH01000006">
    <property type="protein sequence ID" value="EAT12619.1"/>
    <property type="molecule type" value="Genomic_DNA"/>
</dbReference>
<dbReference type="GO" id="GO:0008933">
    <property type="term" value="F:peptidoglycan lytic transglycosylase activity"/>
    <property type="evidence" value="ECO:0007669"/>
    <property type="project" value="InterPro"/>
</dbReference>
<dbReference type="CDD" id="cd16893">
    <property type="entry name" value="LT_MltC_MltE"/>
    <property type="match status" value="1"/>
</dbReference>
<dbReference type="PROSITE" id="PS00922">
    <property type="entry name" value="TRANSGLYCOSYLASE"/>
    <property type="match status" value="1"/>
</dbReference>
<dbReference type="STRING" id="207949.RED65_06978"/>
<dbReference type="InterPro" id="IPR024570">
    <property type="entry name" value="Murein_transglycosylaseC_N"/>
</dbReference>
<gene>
    <name evidence="4" type="ORF">RED65_06978</name>
</gene>
<name>Q1N2Q0_9GAMM</name>
<reference evidence="4 5" key="1">
    <citation type="submission" date="2006-03" db="EMBL/GenBank/DDBJ databases">
        <authorList>
            <person name="Pinhassi J."/>
            <person name="Pedros-Alio C."/>
            <person name="Ferriera S."/>
            <person name="Johnson J."/>
            <person name="Kravitz S."/>
            <person name="Halpern A."/>
            <person name="Remington K."/>
            <person name="Beeson K."/>
            <person name="Tran B."/>
            <person name="Rogers Y.-H."/>
            <person name="Friedman R."/>
            <person name="Venter J.C."/>
        </authorList>
    </citation>
    <scope>NUCLEOTIDE SEQUENCE [LARGE SCALE GENOMIC DNA]</scope>
    <source>
        <strain evidence="4 5">RED65</strain>
    </source>
</reference>
<dbReference type="Gene3D" id="1.10.530.10">
    <property type="match status" value="1"/>
</dbReference>
<comment type="similarity">
    <text evidence="1">Belongs to the transglycosylase Slt family.</text>
</comment>
<organism evidence="4 5">
    <name type="scientific">Bermanella marisrubri</name>
    <dbReference type="NCBI Taxonomy" id="207949"/>
    <lineage>
        <taxon>Bacteria</taxon>
        <taxon>Pseudomonadati</taxon>
        <taxon>Pseudomonadota</taxon>
        <taxon>Gammaproteobacteria</taxon>
        <taxon>Oceanospirillales</taxon>
        <taxon>Oceanospirillaceae</taxon>
        <taxon>Bermanella</taxon>
    </lineage>
</organism>
<dbReference type="InterPro" id="IPR023346">
    <property type="entry name" value="Lysozyme-like_dom_sf"/>
</dbReference>
<evidence type="ECO:0000259" key="3">
    <source>
        <dbReference type="Pfam" id="PF11873"/>
    </source>
</evidence>
<protein>
    <submittedName>
        <fullName evidence="4">Membrane-bound lytic murein transglycosylase C</fullName>
    </submittedName>
</protein>
<dbReference type="Pfam" id="PF11873">
    <property type="entry name" value="Mltc_N"/>
    <property type="match status" value="1"/>
</dbReference>
<evidence type="ECO:0000259" key="2">
    <source>
        <dbReference type="Pfam" id="PF01464"/>
    </source>
</evidence>
<feature type="domain" description="Transglycosylase SLT" evidence="2">
    <location>
        <begin position="180"/>
        <end position="304"/>
    </location>
</feature>
<dbReference type="PANTHER" id="PTHR37423">
    <property type="entry name" value="SOLUBLE LYTIC MUREIN TRANSGLYCOSYLASE-RELATED"/>
    <property type="match status" value="1"/>
</dbReference>
<dbReference type="Proteomes" id="UP000004263">
    <property type="component" value="Unassembled WGS sequence"/>
</dbReference>
<accession>Q1N2Q0</accession>
<feature type="domain" description="Murein transglycosylase-C N-terminal" evidence="3">
    <location>
        <begin position="27"/>
        <end position="172"/>
    </location>
</feature>
<dbReference type="InterPro" id="IPR008258">
    <property type="entry name" value="Transglycosylase_SLT_dom_1"/>
</dbReference>
<dbReference type="HOGENOM" id="CLU_044583_0_0_6"/>
<evidence type="ECO:0000313" key="5">
    <source>
        <dbReference type="Proteomes" id="UP000004263"/>
    </source>
</evidence>
<keyword evidence="5" id="KW-1185">Reference proteome</keyword>
<evidence type="ECO:0000313" key="4">
    <source>
        <dbReference type="EMBL" id="EAT12619.1"/>
    </source>
</evidence>
<dbReference type="Pfam" id="PF01464">
    <property type="entry name" value="SLT"/>
    <property type="match status" value="1"/>
</dbReference>
<sequence length="341" mass="38670">MSVRASVLPDNFAHLPDDVQAVLLEYAFFSEQVSQQWGEQASFSSQKAYVKYLDDYLSRSRVDFESGIVRVETLANSEPLKQLKSAIVTTLLTPNDPNGVDIYSASKVKGDGKPFLLGQVLDHQGQAIAYEWRAKQYADHLIATRLQTTETQQGKKFWVQMELVDDHNQVAANTVKHWVQTYSDRFNLPESLILGIIETESSFNPFAVSHANAYGLMQIIPSTAGRDVFEKVLNKTGQPSRQFLFNSQNNILVGSAYLKILRDRYLSKIEHPTSQLYCIISAYNSGAGNVFKTFADSPRRAIYEINQLSPEAVLWKLRKHQPSLEARRYIEKVLAHQKKYS</sequence>
<dbReference type="GO" id="GO:0016020">
    <property type="term" value="C:membrane"/>
    <property type="evidence" value="ECO:0007669"/>
    <property type="project" value="InterPro"/>
</dbReference>
<evidence type="ECO:0000256" key="1">
    <source>
        <dbReference type="ARBA" id="ARBA00007734"/>
    </source>
</evidence>
<dbReference type="PANTHER" id="PTHR37423:SF2">
    <property type="entry name" value="MEMBRANE-BOUND LYTIC MUREIN TRANSGLYCOSYLASE C"/>
    <property type="match status" value="1"/>
</dbReference>
<dbReference type="AlphaFoldDB" id="Q1N2Q0"/>
<proteinExistence type="inferred from homology"/>
<dbReference type="GO" id="GO:0000270">
    <property type="term" value="P:peptidoglycan metabolic process"/>
    <property type="evidence" value="ECO:0007669"/>
    <property type="project" value="InterPro"/>
</dbReference>
<dbReference type="SUPFAM" id="SSF53955">
    <property type="entry name" value="Lysozyme-like"/>
    <property type="match status" value="1"/>
</dbReference>
<dbReference type="InterPro" id="IPR000189">
    <property type="entry name" value="Transglyc_AS"/>
</dbReference>
<comment type="caution">
    <text evidence="4">The sequence shown here is derived from an EMBL/GenBank/DDBJ whole genome shotgun (WGS) entry which is preliminary data.</text>
</comment>